<sequence>MYMEIKSSDGIEPADTRDEFVDEIYMDGFGRTVKNGSDIRKRIQGEKEDSHVIQLLRDLYKVKPRDLPNKYKDKSLEAIKTRFPNFSEPIVRFELQLRLCSVRGAKRFTAPNMLLVGPPGIGKTYFMKELCAALGVSFQSISMSLASEGFYLTGLQRGYGTSTPGQLAKAMAKSKSINPFILLDEIEKSCWKGSDGRKGVENPILQMFERGSAGEVQDLCLETSLDLSEVTYICTANSIDGIPEPILSRMTIFNIPRAEGSMLQRIAESVLNEAVVEDLGITGVRVFATPDVAEVFNDVVSPRTIRNAAASIMAPQLIAFPGRDEIHICADDIIPHMPSMPLPEVVAEGRSIGFHANV</sequence>
<evidence type="ECO:0000259" key="1">
    <source>
        <dbReference type="SMART" id="SM00382"/>
    </source>
</evidence>
<dbReference type="EMBL" id="BAABDM010000001">
    <property type="protein sequence ID" value="GAA4081968.1"/>
    <property type="molecule type" value="Genomic_DNA"/>
</dbReference>
<dbReference type="SUPFAM" id="SSF52540">
    <property type="entry name" value="P-loop containing nucleoside triphosphate hydrolases"/>
    <property type="match status" value="1"/>
</dbReference>
<name>A0ABP7W6V4_9GAMM</name>
<dbReference type="PANTHER" id="PTHR10046">
    <property type="entry name" value="ATP DEPENDENT LON PROTEASE FAMILY MEMBER"/>
    <property type="match status" value="1"/>
</dbReference>
<dbReference type="InterPro" id="IPR003593">
    <property type="entry name" value="AAA+_ATPase"/>
</dbReference>
<gene>
    <name evidence="2" type="ORF">GCM10022414_00430</name>
</gene>
<evidence type="ECO:0000313" key="3">
    <source>
        <dbReference type="Proteomes" id="UP001500392"/>
    </source>
</evidence>
<dbReference type="Gene3D" id="3.40.50.300">
    <property type="entry name" value="P-loop containing nucleotide triphosphate hydrolases"/>
    <property type="match status" value="1"/>
</dbReference>
<evidence type="ECO:0000313" key="2">
    <source>
        <dbReference type="EMBL" id="GAA4081968.1"/>
    </source>
</evidence>
<keyword evidence="3" id="KW-1185">Reference proteome</keyword>
<dbReference type="InterPro" id="IPR003959">
    <property type="entry name" value="ATPase_AAA_core"/>
</dbReference>
<protein>
    <recommendedName>
        <fullName evidence="1">AAA+ ATPase domain-containing protein</fullName>
    </recommendedName>
</protein>
<accession>A0ABP7W6V4</accession>
<dbReference type="Proteomes" id="UP001500392">
    <property type="component" value="Unassembled WGS sequence"/>
</dbReference>
<organism evidence="2 3">
    <name type="scientific">Zhongshania borealis</name>
    <dbReference type="NCBI Taxonomy" id="889488"/>
    <lineage>
        <taxon>Bacteria</taxon>
        <taxon>Pseudomonadati</taxon>
        <taxon>Pseudomonadota</taxon>
        <taxon>Gammaproteobacteria</taxon>
        <taxon>Cellvibrionales</taxon>
        <taxon>Spongiibacteraceae</taxon>
        <taxon>Zhongshania</taxon>
    </lineage>
</organism>
<dbReference type="InterPro" id="IPR027417">
    <property type="entry name" value="P-loop_NTPase"/>
</dbReference>
<dbReference type="InterPro" id="IPR027065">
    <property type="entry name" value="Lon_Prtase"/>
</dbReference>
<feature type="domain" description="AAA+ ATPase" evidence="1">
    <location>
        <begin position="109"/>
        <end position="257"/>
    </location>
</feature>
<dbReference type="SMART" id="SM00382">
    <property type="entry name" value="AAA"/>
    <property type="match status" value="1"/>
</dbReference>
<reference evidence="3" key="1">
    <citation type="journal article" date="2019" name="Int. J. Syst. Evol. Microbiol.">
        <title>The Global Catalogue of Microorganisms (GCM) 10K type strain sequencing project: providing services to taxonomists for standard genome sequencing and annotation.</title>
        <authorList>
            <consortium name="The Broad Institute Genomics Platform"/>
            <consortium name="The Broad Institute Genome Sequencing Center for Infectious Disease"/>
            <person name="Wu L."/>
            <person name="Ma J."/>
        </authorList>
    </citation>
    <scope>NUCLEOTIDE SEQUENCE [LARGE SCALE GENOMIC DNA]</scope>
    <source>
        <strain evidence="3">JCM 17304</strain>
    </source>
</reference>
<comment type="caution">
    <text evidence="2">The sequence shown here is derived from an EMBL/GenBank/DDBJ whole genome shotgun (WGS) entry which is preliminary data.</text>
</comment>
<dbReference type="Pfam" id="PF00004">
    <property type="entry name" value="AAA"/>
    <property type="match status" value="1"/>
</dbReference>
<proteinExistence type="predicted"/>